<dbReference type="OrthoDB" id="1123332at2"/>
<dbReference type="Proteomes" id="UP000199657">
    <property type="component" value="Unassembled WGS sequence"/>
</dbReference>
<keyword evidence="1" id="KW-1133">Transmembrane helix</keyword>
<gene>
    <name evidence="2" type="ORF">SAMN04488052_1232</name>
</gene>
<feature type="transmembrane region" description="Helical" evidence="1">
    <location>
        <begin position="108"/>
        <end position="141"/>
    </location>
</feature>
<dbReference type="RefSeq" id="WP_139209275.1">
    <property type="nucleotide sequence ID" value="NZ_FOEG01000023.1"/>
</dbReference>
<keyword evidence="1" id="KW-0812">Transmembrane</keyword>
<evidence type="ECO:0000256" key="1">
    <source>
        <dbReference type="SAM" id="Phobius"/>
    </source>
</evidence>
<accession>A0A1H8VY11</accession>
<keyword evidence="3" id="KW-1185">Reference proteome</keyword>
<sequence length="292" mass="33476">MDFAQLPKPVARWWLRMVIAKRARSKRPVYVPSKIGLGLGEYHKYHGGSFRVNDKVLEVPWVGDYWLEVVGGVFLCSIFLVMAYFGLYSVTSSVLDGRVLYYHASDDINYLTVLILVSVSLVMAIIALLVSYYSWLCFHILKSRLVRKGRGEPALRIVFDREKGQVLLPPVGRGEYETVDWEDLVVCDAGVPKPHGGAHKLIKALRPGDHKAVTIDGDWPDREQFWALCCWYMDRSKPLPPDEVFDPYRERDEERRLREFGPEVVRQFPASLTDRRMGGAWRGDAFGIRAEQ</sequence>
<feature type="transmembrane region" description="Helical" evidence="1">
    <location>
        <begin position="65"/>
        <end position="88"/>
    </location>
</feature>
<protein>
    <submittedName>
        <fullName evidence="2">Uncharacterized protein</fullName>
    </submittedName>
</protein>
<name>A0A1H8VY11_9GAMM</name>
<dbReference type="STRING" id="406100.SAMN04488052_1232"/>
<dbReference type="EMBL" id="FOEG01000023">
    <property type="protein sequence ID" value="SEP20235.1"/>
    <property type="molecule type" value="Genomic_DNA"/>
</dbReference>
<organism evidence="2 3">
    <name type="scientific">Aquisalimonas asiatica</name>
    <dbReference type="NCBI Taxonomy" id="406100"/>
    <lineage>
        <taxon>Bacteria</taxon>
        <taxon>Pseudomonadati</taxon>
        <taxon>Pseudomonadota</taxon>
        <taxon>Gammaproteobacteria</taxon>
        <taxon>Chromatiales</taxon>
        <taxon>Ectothiorhodospiraceae</taxon>
        <taxon>Aquisalimonas</taxon>
    </lineage>
</organism>
<keyword evidence="1" id="KW-0472">Membrane</keyword>
<dbReference type="AlphaFoldDB" id="A0A1H8VY11"/>
<evidence type="ECO:0000313" key="2">
    <source>
        <dbReference type="EMBL" id="SEP20235.1"/>
    </source>
</evidence>
<evidence type="ECO:0000313" key="3">
    <source>
        <dbReference type="Proteomes" id="UP000199657"/>
    </source>
</evidence>
<proteinExistence type="predicted"/>
<reference evidence="2 3" key="1">
    <citation type="submission" date="2016-10" db="EMBL/GenBank/DDBJ databases">
        <authorList>
            <person name="de Groot N.N."/>
        </authorList>
    </citation>
    <scope>NUCLEOTIDE SEQUENCE [LARGE SCALE GENOMIC DNA]</scope>
    <source>
        <strain evidence="2 3">CGMCC 1.6291</strain>
    </source>
</reference>